<dbReference type="PANTHER" id="PTHR14859">
    <property type="entry name" value="CALCOFLUOR WHITE HYPERSENSITIVE PROTEIN PRECURSOR"/>
    <property type="match status" value="1"/>
</dbReference>
<keyword evidence="5" id="KW-1185">Reference proteome</keyword>
<keyword evidence="2" id="KW-0812">Transmembrane</keyword>
<dbReference type="KEGG" id="lcre:Pla8534_12210"/>
<dbReference type="RefSeq" id="WP_145050249.1">
    <property type="nucleotide sequence ID" value="NZ_CP036433.1"/>
</dbReference>
<dbReference type="GO" id="GO:0006506">
    <property type="term" value="P:GPI anchor biosynthetic process"/>
    <property type="evidence" value="ECO:0007669"/>
    <property type="project" value="TreeGrafter"/>
</dbReference>
<evidence type="ECO:0000313" key="4">
    <source>
        <dbReference type="EMBL" id="QDU93441.1"/>
    </source>
</evidence>
<feature type="transmembrane region" description="Helical" evidence="2">
    <location>
        <begin position="7"/>
        <end position="29"/>
    </location>
</feature>
<gene>
    <name evidence="4" type="ORF">Pla8534_12210</name>
</gene>
<dbReference type="SUPFAM" id="SSF56219">
    <property type="entry name" value="DNase I-like"/>
    <property type="match status" value="1"/>
</dbReference>
<feature type="transmembrane region" description="Helical" evidence="2">
    <location>
        <begin position="65"/>
        <end position="88"/>
    </location>
</feature>
<proteinExistence type="predicted"/>
<feature type="compositionally biased region" description="Basic and acidic residues" evidence="1">
    <location>
        <begin position="339"/>
        <end position="365"/>
    </location>
</feature>
<dbReference type="GO" id="GO:0004527">
    <property type="term" value="F:exonuclease activity"/>
    <property type="evidence" value="ECO:0007669"/>
    <property type="project" value="UniProtKB-KW"/>
</dbReference>
<feature type="transmembrane region" description="Helical" evidence="2">
    <location>
        <begin position="35"/>
        <end position="53"/>
    </location>
</feature>
<keyword evidence="4" id="KW-0255">Endonuclease</keyword>
<evidence type="ECO:0000256" key="1">
    <source>
        <dbReference type="SAM" id="MobiDB-lite"/>
    </source>
</evidence>
<dbReference type="Proteomes" id="UP000317648">
    <property type="component" value="Chromosome"/>
</dbReference>
<keyword evidence="4" id="KW-0269">Exonuclease</keyword>
<organism evidence="4 5">
    <name type="scientific">Lignipirellula cremea</name>
    <dbReference type="NCBI Taxonomy" id="2528010"/>
    <lineage>
        <taxon>Bacteria</taxon>
        <taxon>Pseudomonadati</taxon>
        <taxon>Planctomycetota</taxon>
        <taxon>Planctomycetia</taxon>
        <taxon>Pirellulales</taxon>
        <taxon>Pirellulaceae</taxon>
        <taxon>Lignipirellula</taxon>
    </lineage>
</organism>
<keyword evidence="2" id="KW-0472">Membrane</keyword>
<evidence type="ECO:0000313" key="5">
    <source>
        <dbReference type="Proteomes" id="UP000317648"/>
    </source>
</evidence>
<dbReference type="Gene3D" id="3.60.10.10">
    <property type="entry name" value="Endonuclease/exonuclease/phosphatase"/>
    <property type="match status" value="1"/>
</dbReference>
<dbReference type="EMBL" id="CP036433">
    <property type="protein sequence ID" value="QDU93441.1"/>
    <property type="molecule type" value="Genomic_DNA"/>
</dbReference>
<keyword evidence="4" id="KW-0540">Nuclease</keyword>
<dbReference type="InterPro" id="IPR005135">
    <property type="entry name" value="Endo/exonuclease/phosphatase"/>
</dbReference>
<feature type="region of interest" description="Disordered" evidence="1">
    <location>
        <begin position="329"/>
        <end position="365"/>
    </location>
</feature>
<keyword evidence="4" id="KW-0378">Hydrolase</keyword>
<evidence type="ECO:0000256" key="2">
    <source>
        <dbReference type="SAM" id="Phobius"/>
    </source>
</evidence>
<dbReference type="Pfam" id="PF03372">
    <property type="entry name" value="Exo_endo_phos"/>
    <property type="match status" value="1"/>
</dbReference>
<reference evidence="4 5" key="1">
    <citation type="submission" date="2019-02" db="EMBL/GenBank/DDBJ databases">
        <title>Deep-cultivation of Planctomycetes and their phenomic and genomic characterization uncovers novel biology.</title>
        <authorList>
            <person name="Wiegand S."/>
            <person name="Jogler M."/>
            <person name="Boedeker C."/>
            <person name="Pinto D."/>
            <person name="Vollmers J."/>
            <person name="Rivas-Marin E."/>
            <person name="Kohn T."/>
            <person name="Peeters S.H."/>
            <person name="Heuer A."/>
            <person name="Rast P."/>
            <person name="Oberbeckmann S."/>
            <person name="Bunk B."/>
            <person name="Jeske O."/>
            <person name="Meyerdierks A."/>
            <person name="Storesund J.E."/>
            <person name="Kallscheuer N."/>
            <person name="Luecker S."/>
            <person name="Lage O.M."/>
            <person name="Pohl T."/>
            <person name="Merkel B.J."/>
            <person name="Hornburger P."/>
            <person name="Mueller R.-W."/>
            <person name="Bruemmer F."/>
            <person name="Labrenz M."/>
            <person name="Spormann A.M."/>
            <person name="Op den Camp H."/>
            <person name="Overmann J."/>
            <person name="Amann R."/>
            <person name="Jetten M.S.M."/>
            <person name="Mascher T."/>
            <person name="Medema M.H."/>
            <person name="Devos D.P."/>
            <person name="Kaster A.-K."/>
            <person name="Ovreas L."/>
            <person name="Rohde M."/>
            <person name="Galperin M.Y."/>
            <person name="Jogler C."/>
        </authorList>
    </citation>
    <scope>NUCLEOTIDE SEQUENCE [LARGE SCALE GENOMIC DNA]</scope>
    <source>
        <strain evidence="4 5">Pla85_3_4</strain>
    </source>
</reference>
<dbReference type="PANTHER" id="PTHR14859:SF15">
    <property type="entry name" value="ENDONUCLEASE_EXONUCLEASE_PHOSPHATASE DOMAIN-CONTAINING PROTEIN"/>
    <property type="match status" value="1"/>
</dbReference>
<evidence type="ECO:0000259" key="3">
    <source>
        <dbReference type="Pfam" id="PF03372"/>
    </source>
</evidence>
<dbReference type="OrthoDB" id="9796594at2"/>
<dbReference type="AlphaFoldDB" id="A0A518DNN0"/>
<dbReference type="InterPro" id="IPR051916">
    <property type="entry name" value="GPI-anchor_lipid_remodeler"/>
</dbReference>
<accession>A0A518DNN0</accession>
<dbReference type="GO" id="GO:0004519">
    <property type="term" value="F:endonuclease activity"/>
    <property type="evidence" value="ECO:0007669"/>
    <property type="project" value="UniProtKB-KW"/>
</dbReference>
<keyword evidence="2" id="KW-1133">Transmembrane helix</keyword>
<feature type="domain" description="Endonuclease/exonuclease/phosphatase" evidence="3">
    <location>
        <begin position="106"/>
        <end position="317"/>
    </location>
</feature>
<name>A0A518DNN0_9BACT</name>
<dbReference type="InterPro" id="IPR036691">
    <property type="entry name" value="Endo/exonu/phosph_ase_sf"/>
</dbReference>
<sequence>MWIWILRIFGVLGIVLSLLPLLPTGFWFVRGWDLPRFQLAMVLLVLLAVTVAIRARFPSTTELCAWLTLLSLVFLWQAAHVVPFTPLWTKEVQTARIDQDAFRLLTVNLDYESDAYDVVAGEILALDPDVLVLVEIDQGWQDGLSRVRSEYPFAQEEIRGEGLGMAIWSKWPLQKSRTRFLVEDRRPTIWTEVVFENAVVNLVAVHPTPPGLRDSTGEERRDSRVRDAELVLVAREIADRPAESWIVAGDFNDVAWSHTTRLFQRLSGLRDPRVGRSFMGTFPADYPFLRVPIDHVFVSDAFAVKELARHKITGSDHFGVSASLVIENKSAGVTPEPQGDDHQEAAEIVEEGKQDAEERDVSPER</sequence>
<protein>
    <submittedName>
        <fullName evidence="4">Endonuclease/Exonuclease/phosphatase family protein</fullName>
    </submittedName>
</protein>
<dbReference type="GO" id="GO:0016020">
    <property type="term" value="C:membrane"/>
    <property type="evidence" value="ECO:0007669"/>
    <property type="project" value="GOC"/>
</dbReference>